<dbReference type="InterPro" id="IPR011993">
    <property type="entry name" value="PH-like_dom_sf"/>
</dbReference>
<accession>A0A1D1W222</accession>
<dbReference type="GO" id="GO:0005737">
    <property type="term" value="C:cytoplasm"/>
    <property type="evidence" value="ECO:0007669"/>
    <property type="project" value="TreeGrafter"/>
</dbReference>
<feature type="domain" description="Myotubularin phosphatase" evidence="2">
    <location>
        <begin position="209"/>
        <end position="562"/>
    </location>
</feature>
<organism evidence="3 4">
    <name type="scientific">Ramazzottius varieornatus</name>
    <name type="common">Water bear</name>
    <name type="synonym">Tardigrade</name>
    <dbReference type="NCBI Taxonomy" id="947166"/>
    <lineage>
        <taxon>Eukaryota</taxon>
        <taxon>Metazoa</taxon>
        <taxon>Ecdysozoa</taxon>
        <taxon>Tardigrada</taxon>
        <taxon>Eutardigrada</taxon>
        <taxon>Parachela</taxon>
        <taxon>Hypsibioidea</taxon>
        <taxon>Ramazzottiidae</taxon>
        <taxon>Ramazzottius</taxon>
    </lineage>
</organism>
<dbReference type="PANTHER" id="PTHR10807">
    <property type="entry name" value="MYOTUBULARIN-RELATED"/>
    <property type="match status" value="1"/>
</dbReference>
<reference evidence="3 4" key="1">
    <citation type="journal article" date="2016" name="Nat. Commun.">
        <title>Extremotolerant tardigrade genome and improved radiotolerance of human cultured cells by tardigrade-unique protein.</title>
        <authorList>
            <person name="Hashimoto T."/>
            <person name="Horikawa D.D."/>
            <person name="Saito Y."/>
            <person name="Kuwahara H."/>
            <person name="Kozuka-Hata H."/>
            <person name="Shin-I T."/>
            <person name="Minakuchi Y."/>
            <person name="Ohishi K."/>
            <person name="Motoyama A."/>
            <person name="Aizu T."/>
            <person name="Enomoto A."/>
            <person name="Kondo K."/>
            <person name="Tanaka S."/>
            <person name="Hara Y."/>
            <person name="Koshikawa S."/>
            <person name="Sagara H."/>
            <person name="Miura T."/>
            <person name="Yokobori S."/>
            <person name="Miyagawa K."/>
            <person name="Suzuki Y."/>
            <person name="Kubo T."/>
            <person name="Oyama M."/>
            <person name="Kohara Y."/>
            <person name="Fujiyama A."/>
            <person name="Arakawa K."/>
            <person name="Katayama T."/>
            <person name="Toyoda A."/>
            <person name="Kunieda T."/>
        </authorList>
    </citation>
    <scope>NUCLEOTIDE SEQUENCE [LARGE SCALE GENOMIC DNA]</scope>
    <source>
        <strain evidence="3 4">YOKOZUNA-1</strain>
    </source>
</reference>
<dbReference type="SUPFAM" id="SSF52799">
    <property type="entry name" value="(Phosphotyrosine protein) phosphatases II"/>
    <property type="match status" value="1"/>
</dbReference>
<dbReference type="Gene3D" id="2.30.29.30">
    <property type="entry name" value="Pleckstrin-homology domain (PH domain)/Phosphotyrosine-binding domain (PTB)"/>
    <property type="match status" value="1"/>
</dbReference>
<name>A0A1D1W222_RAMVA</name>
<dbReference type="AlphaFoldDB" id="A0A1D1W222"/>
<dbReference type="EMBL" id="BDGG01000015">
    <property type="protein sequence ID" value="GAV07602.1"/>
    <property type="molecule type" value="Genomic_DNA"/>
</dbReference>
<evidence type="ECO:0000313" key="3">
    <source>
        <dbReference type="EMBL" id="GAV07602.1"/>
    </source>
</evidence>
<dbReference type="SUPFAM" id="SSF50729">
    <property type="entry name" value="PH domain-like"/>
    <property type="match status" value="1"/>
</dbReference>
<keyword evidence="4" id="KW-1185">Reference proteome</keyword>
<gene>
    <name evidence="3" type="primary">RvY_17419-1</name>
    <name evidence="3" type="synonym">RvY_17419.1</name>
    <name evidence="3" type="ORF">RvY_17419</name>
</gene>
<dbReference type="GO" id="GO:0016020">
    <property type="term" value="C:membrane"/>
    <property type="evidence" value="ECO:0007669"/>
    <property type="project" value="TreeGrafter"/>
</dbReference>
<evidence type="ECO:0000256" key="1">
    <source>
        <dbReference type="ARBA" id="ARBA00007471"/>
    </source>
</evidence>
<sequence>MSTSFRSYYNAFGFNGQKKQQTNSPVIENVEFVNNIPDVRILPPLRHGEEIIAQAQRVHVFQPLSLNNQGLIGELYITNFRLSFQTLRFPDYRQDHQAAVHDYWHPWTPGLIDIPLLSIAQMFRLSKSGKRKPFKIGGLKRLVILCKNFRLETFSFQLSSTSDSHSVASALSGYVHPLEKERLFVYHYGAKNTNPSVGNDTSGDSVPSFSMRSDWITEMKRTDTNFASWRILQANENFHICSSLPRCFVVPFAVGEDAKLENLCALLNPAEERRPLVWTWSYGAASLCRMSGDIDDTFFRAVQQSHPQRHTPRILDVGAMCPNIREIKRSQEILRDLLLVESASALESSDDKWYHDLESSRWLQYVSRCLETCRMAVADLQKNISVILKETGDRDLNCAVSSLVQLCLDVSCRTLKGFHRLIEKEFVAFGHRFRDRLALVKTDPERESPVFLLFLDCVHQLLVQNPGCFEFTDVYLVLLWDSSLMGSFKTFSMNCQRDLQGTSSPSMPSVWNLSFKPDLKESIMDPLYTTTNATSQLVGSPSNVIVSLNSNLPCLQLWKHCFFRFVPPLAVSSAVSRKSTVMRELCHRVDGAMAEMRGLQNGELVDGFANGEVSVDGEDVSYEDLASLASGDSLKAATIVRRRSQLLRPFVPNATSQTLMTFQK</sequence>
<dbReference type="InterPro" id="IPR029021">
    <property type="entry name" value="Prot-tyrosine_phosphatase-like"/>
</dbReference>
<comment type="caution">
    <text evidence="3">The sequence shown here is derived from an EMBL/GenBank/DDBJ whole genome shotgun (WGS) entry which is preliminary data.</text>
</comment>
<evidence type="ECO:0000313" key="4">
    <source>
        <dbReference type="Proteomes" id="UP000186922"/>
    </source>
</evidence>
<dbReference type="OrthoDB" id="271628at2759"/>
<comment type="similarity">
    <text evidence="1">Belongs to the protein-tyrosine phosphatase family. Non-receptor class myotubularin subfamily.</text>
</comment>
<proteinExistence type="inferred from homology"/>
<dbReference type="PANTHER" id="PTHR10807:SF110">
    <property type="entry name" value="FI17948P1"/>
    <property type="match status" value="1"/>
</dbReference>
<dbReference type="InterPro" id="IPR010569">
    <property type="entry name" value="Myotubularin-like_Pase_dom"/>
</dbReference>
<dbReference type="Proteomes" id="UP000186922">
    <property type="component" value="Unassembled WGS sequence"/>
</dbReference>
<dbReference type="Pfam" id="PF06602">
    <property type="entry name" value="Myotub-related"/>
    <property type="match status" value="1"/>
</dbReference>
<protein>
    <recommendedName>
        <fullName evidence="2">Myotubularin phosphatase domain-containing protein</fullName>
    </recommendedName>
</protein>
<dbReference type="GO" id="GO:0046856">
    <property type="term" value="P:phosphatidylinositol dephosphorylation"/>
    <property type="evidence" value="ECO:0007669"/>
    <property type="project" value="TreeGrafter"/>
</dbReference>
<dbReference type="STRING" id="947166.A0A1D1W222"/>
<dbReference type="PROSITE" id="PS51339">
    <property type="entry name" value="PPASE_MYOTUBULARIN"/>
    <property type="match status" value="1"/>
</dbReference>
<evidence type="ECO:0000259" key="2">
    <source>
        <dbReference type="PROSITE" id="PS51339"/>
    </source>
</evidence>
<dbReference type="InterPro" id="IPR030564">
    <property type="entry name" value="Myotubularin"/>
</dbReference>